<reference evidence="2" key="1">
    <citation type="submission" date="2018-04" db="EMBL/GenBank/DDBJ databases">
        <authorList>
            <person name="Go L.Y."/>
            <person name="Mitchell J.A."/>
        </authorList>
    </citation>
    <scope>NUCLEOTIDE SEQUENCE</scope>
    <source>
        <tissue evidence="2">Whole organism</tissue>
    </source>
</reference>
<reference evidence="3" key="2">
    <citation type="submission" date="2018-07" db="EMBL/GenBank/DDBJ databases">
        <authorList>
            <person name="Quirk P.G."/>
            <person name="Krulwich T.A."/>
        </authorList>
    </citation>
    <scope>NUCLEOTIDE SEQUENCE</scope>
</reference>
<feature type="domain" description="F-box" evidence="1">
    <location>
        <begin position="2"/>
        <end position="28"/>
    </location>
</feature>
<dbReference type="VEuPathDB" id="VectorBase:CSON004484"/>
<dbReference type="InterPro" id="IPR001810">
    <property type="entry name" value="F-box_dom"/>
</dbReference>
<evidence type="ECO:0000259" key="1">
    <source>
        <dbReference type="Pfam" id="PF12937"/>
    </source>
</evidence>
<dbReference type="EMBL" id="UFQT01000188">
    <property type="protein sequence ID" value="SSX21364.1"/>
    <property type="molecule type" value="Genomic_DNA"/>
</dbReference>
<protein>
    <submittedName>
        <fullName evidence="3">CSON004484 protein</fullName>
    </submittedName>
</protein>
<dbReference type="EMBL" id="UFQS01000188">
    <property type="protein sequence ID" value="SSX00984.1"/>
    <property type="molecule type" value="Genomic_DNA"/>
</dbReference>
<evidence type="ECO:0000313" key="3">
    <source>
        <dbReference type="EMBL" id="SSX21364.1"/>
    </source>
</evidence>
<name>A0A336LTU7_CULSO</name>
<accession>A0A336LTU7</accession>
<dbReference type="Gene3D" id="1.20.1280.50">
    <property type="match status" value="1"/>
</dbReference>
<gene>
    <name evidence="3" type="primary">CSON004484</name>
</gene>
<dbReference type="Pfam" id="PF12937">
    <property type="entry name" value="F-box-like"/>
    <property type="match status" value="1"/>
</dbReference>
<dbReference type="SUPFAM" id="SSF81383">
    <property type="entry name" value="F-box domain"/>
    <property type="match status" value="1"/>
</dbReference>
<sequence length="373" mass="44275">MSKIFSYLSQKDLLTCRKVCVPWNDLLYQKLGLHLRFTKKHFGKKVKYRHPIIKMMKHNPSLRIFKITVNAGLFMKKTGENRSLEVSLPMVQKFFSTFEHLENVTQLHVTFSENLNMLFVEMVYEMLQICPNVKKLCLKFNHSDDQFDWENSKVNVLLEKFQFRCVEEVGFETMQESFTNFFEYFCSKFNTLKKITGITGFNAAFYEKYEKKIKSANLTSNELQQLIHSNFQVMFEKLTIRDFDNQYDHLSVWNHLNTVQRQLNDIHLKIDESFVLFPLQNYDKVKSLSYRCRNTDQQRFGNILKNFNNVENFNIYIGENCFFGHEKFEYNKIKNGCITLPPLGYISCGQCFFTMFSSIKNKQGLTMDMEPIV</sequence>
<dbReference type="InterPro" id="IPR036047">
    <property type="entry name" value="F-box-like_dom_sf"/>
</dbReference>
<organism evidence="3">
    <name type="scientific">Culicoides sonorensis</name>
    <name type="common">Biting midge</name>
    <dbReference type="NCBI Taxonomy" id="179676"/>
    <lineage>
        <taxon>Eukaryota</taxon>
        <taxon>Metazoa</taxon>
        <taxon>Ecdysozoa</taxon>
        <taxon>Arthropoda</taxon>
        <taxon>Hexapoda</taxon>
        <taxon>Insecta</taxon>
        <taxon>Pterygota</taxon>
        <taxon>Neoptera</taxon>
        <taxon>Endopterygota</taxon>
        <taxon>Diptera</taxon>
        <taxon>Nematocera</taxon>
        <taxon>Chironomoidea</taxon>
        <taxon>Ceratopogonidae</taxon>
        <taxon>Ceratopogoninae</taxon>
        <taxon>Culicoides</taxon>
        <taxon>Monoculicoides</taxon>
    </lineage>
</organism>
<evidence type="ECO:0000313" key="2">
    <source>
        <dbReference type="EMBL" id="SSX00984.1"/>
    </source>
</evidence>
<proteinExistence type="predicted"/>
<dbReference type="AlphaFoldDB" id="A0A336LTU7"/>